<dbReference type="InterPro" id="IPR027417">
    <property type="entry name" value="P-loop_NTPase"/>
</dbReference>
<feature type="transmembrane region" description="Helical" evidence="10">
    <location>
        <begin position="87"/>
        <end position="111"/>
    </location>
</feature>
<dbReference type="InParanoid" id="A0A1Y2FA27"/>
<sequence>MSAATALFASVRAASPSSNPFTAIAYALYQSLYSPMSDFYMRSIPALHALYGLQTILILSSLFVRYRRHRGDVWFFRITRTSRGGYITPHFAIAWQLGSLLFLVVLQPYLVMVYDHAVGIDWPGYLGGRSMGFLPAWVSTWLALWSLAVAVSLPRTSTRSTFFSSPSFVNGHFLLGLILCCTSIIIPSVIFSGYYDAGIEHYRRARDMLVGSEGSWEGMSAEQVDEALAEIVPVVDGMLGNLSTFPYTFGIAWSLWFAWISYSYGVFLIVALVHFTHIRRSMKKVEGLDSMVAQRSSLRLAFRFTSLTAVLITAIGFVYGGATLYVTVWTGESLTSKRALELETMVSLYGFGILGLFASLLSLFQALLGSSSSSSSALASASHDIPLSSSASKAHAFSGNRVHIQVQTLTQTEVDGSMPPSGGGGGGNQWGSRGVRGASSGGGGGGYGAAGGGGFSQGYTGGTGYQSAPFGSGGMYGLGEGLNAIHWASQTLAPFTKDFYDEHPRVKSRAHEEVVAFRRRQDITVVGSSPPNPVTSFNEAQFPDYILTEIRTAGFAAPSPIQSQGWPVALSGKDFVGVSATGSGKTLAFILPAMIHINAQPLLAPGDGPIVLVLAPTRELAVQIQEEATKFGKSSSIKNCCVYGGVPKKQQVFDLRRGVEICVATPGRLIDMLQTGVTNLKRVTYLVMDEADRMLDMGFEPQIRKIVDQIRPDRQTLMFSATWPREVRQLANNFLKDFCHVTVGNLDTAANLAITQKIEIVNGEHEKRPLLVKPYLEDIAAAEGKVLIFVSTKRTADELTQWLRQDGWPALTIHGDKEQGERDWVLSEFKSGRHPIMIATDVASRGLDVKDISCVINYDAPSSSEDYVHRIGRTGRAGKTGTSVTFLTPDCNRLASALIKILSDAKQPVPPQLAELASFGAGGGGGGSFGPRFGNRYSNNRDGDFGGGGFGGGRRESNGFGSGGGAGYGSSGGGGYGSSGAGGGGYGSRENGTGGGGYGSGGGGGYSSTAPPRTVDVQMPTWGEPADPPPHQSTASTSTWGEPAPSSSAQAPPASGDDWGITSSAPSDPNPSASGDDWGASPSTSTMAPNPAAASNADSWGAPAANPPQNAATTNDSWGAPSAPAPAASTSNNTDSWGAPPPPKSPTSPTKPAELSTSNVAAAGDAAGDSWGAPAVAPSAAEDEGW</sequence>
<name>A0A1Y2FA27_9BASI</name>
<evidence type="ECO:0000256" key="5">
    <source>
        <dbReference type="ARBA" id="ARBA00022806"/>
    </source>
</evidence>
<dbReference type="SUPFAM" id="SSF52540">
    <property type="entry name" value="P-loop containing nucleoside triphosphate hydrolases"/>
    <property type="match status" value="1"/>
</dbReference>
<feature type="short sequence motif" description="Q motif" evidence="8">
    <location>
        <begin position="535"/>
        <end position="563"/>
    </location>
</feature>
<evidence type="ECO:0000256" key="1">
    <source>
        <dbReference type="ARBA" id="ARBA00004123"/>
    </source>
</evidence>
<dbReference type="EMBL" id="MCGR01000024">
    <property type="protein sequence ID" value="ORY80759.1"/>
    <property type="molecule type" value="Genomic_DNA"/>
</dbReference>
<dbReference type="EC" id="3.6.4.13" evidence="2"/>
<evidence type="ECO:0000256" key="9">
    <source>
        <dbReference type="SAM" id="MobiDB-lite"/>
    </source>
</evidence>
<feature type="compositionally biased region" description="Gly residues" evidence="9">
    <location>
        <begin position="994"/>
        <end position="1006"/>
    </location>
</feature>
<evidence type="ECO:0000256" key="3">
    <source>
        <dbReference type="ARBA" id="ARBA00022741"/>
    </source>
</evidence>
<feature type="transmembrane region" description="Helical" evidence="10">
    <location>
        <begin position="47"/>
        <end position="66"/>
    </location>
</feature>
<dbReference type="PROSITE" id="PS00039">
    <property type="entry name" value="DEAD_ATP_HELICASE"/>
    <property type="match status" value="1"/>
</dbReference>
<dbReference type="CDD" id="cd17966">
    <property type="entry name" value="DEADc_DDX5_DDX17"/>
    <property type="match status" value="1"/>
</dbReference>
<dbReference type="Gene3D" id="3.40.50.300">
    <property type="entry name" value="P-loop containing nucleotide triphosphate hydrolases"/>
    <property type="match status" value="2"/>
</dbReference>
<dbReference type="Pfam" id="PF00271">
    <property type="entry name" value="Helicase_C"/>
    <property type="match status" value="1"/>
</dbReference>
<feature type="transmembrane region" description="Helical" evidence="10">
    <location>
        <begin position="300"/>
        <end position="326"/>
    </location>
</feature>
<dbReference type="InterPro" id="IPR014014">
    <property type="entry name" value="RNA_helicase_DEAD_Q_motif"/>
</dbReference>
<feature type="transmembrane region" description="Helical" evidence="10">
    <location>
        <begin position="131"/>
        <end position="153"/>
    </location>
</feature>
<dbReference type="Proteomes" id="UP000193467">
    <property type="component" value="Unassembled WGS sequence"/>
</dbReference>
<dbReference type="InterPro" id="IPR001650">
    <property type="entry name" value="Helicase_C-like"/>
</dbReference>
<dbReference type="STRING" id="106004.A0A1Y2FA27"/>
<dbReference type="CDD" id="cd18787">
    <property type="entry name" value="SF2_C_DEAD"/>
    <property type="match status" value="1"/>
</dbReference>
<dbReference type="InterPro" id="IPR014001">
    <property type="entry name" value="Helicase_ATP-bd"/>
</dbReference>
<evidence type="ECO:0000259" key="11">
    <source>
        <dbReference type="PROSITE" id="PS51192"/>
    </source>
</evidence>
<keyword evidence="6" id="KW-0067">ATP-binding</keyword>
<feature type="compositionally biased region" description="Low complexity" evidence="9">
    <location>
        <begin position="1161"/>
        <end position="1175"/>
    </location>
</feature>
<keyword evidence="7" id="KW-0539">Nucleus</keyword>
<evidence type="ECO:0000256" key="10">
    <source>
        <dbReference type="SAM" id="Phobius"/>
    </source>
</evidence>
<dbReference type="SMART" id="SM00487">
    <property type="entry name" value="DEXDc"/>
    <property type="match status" value="1"/>
</dbReference>
<keyword evidence="10" id="KW-0472">Membrane</keyword>
<dbReference type="FunFam" id="3.40.50.300:FF:000008">
    <property type="entry name" value="ATP-dependent RNA helicase RhlB"/>
    <property type="match status" value="1"/>
</dbReference>
<comment type="subcellular location">
    <subcellularLocation>
        <location evidence="1">Nucleus</location>
    </subcellularLocation>
</comment>
<dbReference type="GO" id="GO:0003724">
    <property type="term" value="F:RNA helicase activity"/>
    <property type="evidence" value="ECO:0007669"/>
    <property type="project" value="UniProtKB-EC"/>
</dbReference>
<organism evidence="14 15">
    <name type="scientific">Leucosporidium creatinivorum</name>
    <dbReference type="NCBI Taxonomy" id="106004"/>
    <lineage>
        <taxon>Eukaryota</taxon>
        <taxon>Fungi</taxon>
        <taxon>Dikarya</taxon>
        <taxon>Basidiomycota</taxon>
        <taxon>Pucciniomycotina</taxon>
        <taxon>Microbotryomycetes</taxon>
        <taxon>Leucosporidiales</taxon>
        <taxon>Leucosporidium</taxon>
    </lineage>
</organism>
<evidence type="ECO:0000256" key="8">
    <source>
        <dbReference type="PROSITE-ProRule" id="PRU00552"/>
    </source>
</evidence>
<feature type="domain" description="DEAD-box RNA helicase Q" evidence="13">
    <location>
        <begin position="535"/>
        <end position="563"/>
    </location>
</feature>
<evidence type="ECO:0000313" key="15">
    <source>
        <dbReference type="Proteomes" id="UP000193467"/>
    </source>
</evidence>
<keyword evidence="10" id="KW-1133">Transmembrane helix</keyword>
<feature type="transmembrane region" description="Helical" evidence="10">
    <location>
        <begin position="251"/>
        <end position="275"/>
    </location>
</feature>
<comment type="caution">
    <text evidence="14">The sequence shown here is derived from an EMBL/GenBank/DDBJ whole genome shotgun (WGS) entry which is preliminary data.</text>
</comment>
<feature type="region of interest" description="Disordered" evidence="9">
    <location>
        <begin position="994"/>
        <end position="1186"/>
    </location>
</feature>
<dbReference type="SMART" id="SM00490">
    <property type="entry name" value="HELICc"/>
    <property type="match status" value="1"/>
</dbReference>
<keyword evidence="10" id="KW-0812">Transmembrane</keyword>
<dbReference type="PROSITE" id="PS51195">
    <property type="entry name" value="Q_MOTIF"/>
    <property type="match status" value="1"/>
</dbReference>
<dbReference type="PROSITE" id="PS51192">
    <property type="entry name" value="HELICASE_ATP_BIND_1"/>
    <property type="match status" value="1"/>
</dbReference>
<protein>
    <recommendedName>
        <fullName evidence="2">RNA helicase</fullName>
        <ecNumber evidence="2">3.6.4.13</ecNumber>
    </recommendedName>
</protein>
<dbReference type="GO" id="GO:0005524">
    <property type="term" value="F:ATP binding"/>
    <property type="evidence" value="ECO:0007669"/>
    <property type="project" value="UniProtKB-KW"/>
</dbReference>
<dbReference type="GO" id="GO:0003676">
    <property type="term" value="F:nucleic acid binding"/>
    <property type="evidence" value="ECO:0007669"/>
    <property type="project" value="InterPro"/>
</dbReference>
<dbReference type="GO" id="GO:0005634">
    <property type="term" value="C:nucleus"/>
    <property type="evidence" value="ECO:0007669"/>
    <property type="project" value="UniProtKB-SubCell"/>
</dbReference>
<keyword evidence="15" id="KW-1185">Reference proteome</keyword>
<dbReference type="InterPro" id="IPR011545">
    <property type="entry name" value="DEAD/DEAH_box_helicase_dom"/>
</dbReference>
<evidence type="ECO:0000256" key="6">
    <source>
        <dbReference type="ARBA" id="ARBA00022840"/>
    </source>
</evidence>
<evidence type="ECO:0000259" key="12">
    <source>
        <dbReference type="PROSITE" id="PS51194"/>
    </source>
</evidence>
<proteinExistence type="predicted"/>
<dbReference type="FunFam" id="3.40.50.300:FF:000079">
    <property type="entry name" value="probable ATP-dependent RNA helicase DDX17"/>
    <property type="match status" value="1"/>
</dbReference>
<evidence type="ECO:0000313" key="14">
    <source>
        <dbReference type="EMBL" id="ORY80759.1"/>
    </source>
</evidence>
<keyword evidence="4" id="KW-0378">Hydrolase</keyword>
<feature type="domain" description="Helicase ATP-binding" evidence="11">
    <location>
        <begin position="566"/>
        <end position="741"/>
    </location>
</feature>
<dbReference type="Pfam" id="PF00270">
    <property type="entry name" value="DEAD"/>
    <property type="match status" value="1"/>
</dbReference>
<keyword evidence="5" id="KW-0347">Helicase</keyword>
<dbReference type="PANTHER" id="PTHR47958">
    <property type="entry name" value="ATP-DEPENDENT RNA HELICASE DBP3"/>
    <property type="match status" value="1"/>
</dbReference>
<dbReference type="GO" id="GO:0016787">
    <property type="term" value="F:hydrolase activity"/>
    <property type="evidence" value="ECO:0007669"/>
    <property type="project" value="UniProtKB-KW"/>
</dbReference>
<dbReference type="InterPro" id="IPR000629">
    <property type="entry name" value="RNA-helicase_DEAD-box_CS"/>
</dbReference>
<feature type="region of interest" description="Disordered" evidence="9">
    <location>
        <begin position="413"/>
        <end position="441"/>
    </location>
</feature>
<keyword evidence="3" id="KW-0547">Nucleotide-binding</keyword>
<accession>A0A1Y2FA27</accession>
<evidence type="ECO:0000256" key="2">
    <source>
        <dbReference type="ARBA" id="ARBA00012552"/>
    </source>
</evidence>
<dbReference type="AlphaFoldDB" id="A0A1Y2FA27"/>
<evidence type="ECO:0000256" key="4">
    <source>
        <dbReference type="ARBA" id="ARBA00022801"/>
    </source>
</evidence>
<feature type="transmembrane region" description="Helical" evidence="10">
    <location>
        <begin position="173"/>
        <end position="195"/>
    </location>
</feature>
<feature type="domain" description="Helicase C-terminal" evidence="12">
    <location>
        <begin position="771"/>
        <end position="917"/>
    </location>
</feature>
<feature type="compositionally biased region" description="Low complexity" evidence="9">
    <location>
        <begin position="1063"/>
        <end position="1134"/>
    </location>
</feature>
<gene>
    <name evidence="14" type="ORF">BCR35DRAFT_352513</name>
</gene>
<dbReference type="PROSITE" id="PS51194">
    <property type="entry name" value="HELICASE_CTER"/>
    <property type="match status" value="1"/>
</dbReference>
<reference evidence="14 15" key="1">
    <citation type="submission" date="2016-07" db="EMBL/GenBank/DDBJ databases">
        <title>Pervasive Adenine N6-methylation of Active Genes in Fungi.</title>
        <authorList>
            <consortium name="DOE Joint Genome Institute"/>
            <person name="Mondo S.J."/>
            <person name="Dannebaum R.O."/>
            <person name="Kuo R.C."/>
            <person name="Labutti K."/>
            <person name="Haridas S."/>
            <person name="Kuo A."/>
            <person name="Salamov A."/>
            <person name="Ahrendt S.R."/>
            <person name="Lipzen A."/>
            <person name="Sullivan W."/>
            <person name="Andreopoulos W.B."/>
            <person name="Clum A."/>
            <person name="Lindquist E."/>
            <person name="Daum C."/>
            <person name="Ramamoorthy G.K."/>
            <person name="Gryganskyi A."/>
            <person name="Culley D."/>
            <person name="Magnuson J.K."/>
            <person name="James T.Y."/>
            <person name="O'Malley M.A."/>
            <person name="Stajich J.E."/>
            <person name="Spatafora J.W."/>
            <person name="Visel A."/>
            <person name="Grigoriev I.V."/>
        </authorList>
    </citation>
    <scope>NUCLEOTIDE SEQUENCE [LARGE SCALE GENOMIC DNA]</scope>
    <source>
        <strain evidence="14 15">62-1032</strain>
    </source>
</reference>
<evidence type="ECO:0000259" key="13">
    <source>
        <dbReference type="PROSITE" id="PS51195"/>
    </source>
</evidence>
<feature type="compositionally biased region" description="Low complexity" evidence="9">
    <location>
        <begin position="1043"/>
        <end position="1055"/>
    </location>
</feature>
<evidence type="ECO:0000256" key="7">
    <source>
        <dbReference type="ARBA" id="ARBA00023242"/>
    </source>
</evidence>
<dbReference type="OrthoDB" id="196131at2759"/>